<dbReference type="SUPFAM" id="SSF54913">
    <property type="entry name" value="GlnB-like"/>
    <property type="match status" value="1"/>
</dbReference>
<protein>
    <submittedName>
        <fullName evidence="2">DUF2007 domain-containing protein</fullName>
    </submittedName>
</protein>
<dbReference type="InterPro" id="IPR018551">
    <property type="entry name" value="DUF2007"/>
</dbReference>
<sequence length="70" mass="7835">MEELLRSNDPVWLSYVRHVLDEEGIAFLQLDEHMAALEGSVGAIPRRILVLAEDLARARHSLGNAALTRK</sequence>
<comment type="caution">
    <text evidence="2">The sequence shown here is derived from an EMBL/GenBank/DDBJ whole genome shotgun (WGS) entry which is preliminary data.</text>
</comment>
<evidence type="ECO:0000313" key="3">
    <source>
        <dbReference type="Proteomes" id="UP000248795"/>
    </source>
</evidence>
<dbReference type="Pfam" id="PF09413">
    <property type="entry name" value="DUF2007"/>
    <property type="match status" value="1"/>
</dbReference>
<dbReference type="EMBL" id="QKVK01000009">
    <property type="protein sequence ID" value="PZF75610.1"/>
    <property type="molecule type" value="Genomic_DNA"/>
</dbReference>
<name>A0A2W2ASV7_9HYPH</name>
<gene>
    <name evidence="2" type="ORF">DK847_17355</name>
</gene>
<dbReference type="InterPro" id="IPR011322">
    <property type="entry name" value="N-reg_PII-like_a/b"/>
</dbReference>
<feature type="domain" description="DUF2007" evidence="1">
    <location>
        <begin position="1"/>
        <end position="60"/>
    </location>
</feature>
<evidence type="ECO:0000313" key="2">
    <source>
        <dbReference type="EMBL" id="PZF75610.1"/>
    </source>
</evidence>
<evidence type="ECO:0000259" key="1">
    <source>
        <dbReference type="Pfam" id="PF09413"/>
    </source>
</evidence>
<dbReference type="Proteomes" id="UP000248795">
    <property type="component" value="Unassembled WGS sequence"/>
</dbReference>
<proteinExistence type="predicted"/>
<dbReference type="Gene3D" id="3.30.70.790">
    <property type="entry name" value="UreE, C-terminal domain"/>
    <property type="match status" value="1"/>
</dbReference>
<dbReference type="AlphaFoldDB" id="A0A2W2ASV7"/>
<keyword evidence="3" id="KW-1185">Reference proteome</keyword>
<organism evidence="2 3">
    <name type="scientific">Aestuariivirga litoralis</name>
    <dbReference type="NCBI Taxonomy" id="2650924"/>
    <lineage>
        <taxon>Bacteria</taxon>
        <taxon>Pseudomonadati</taxon>
        <taxon>Pseudomonadota</taxon>
        <taxon>Alphaproteobacteria</taxon>
        <taxon>Hyphomicrobiales</taxon>
        <taxon>Aestuariivirgaceae</taxon>
        <taxon>Aestuariivirga</taxon>
    </lineage>
</organism>
<accession>A0A2W2ASV7</accession>
<reference evidence="3" key="1">
    <citation type="submission" date="2018-06" db="EMBL/GenBank/DDBJ databases">
        <title>Aestuariibacter litoralis strain KCTC 52945T.</title>
        <authorList>
            <person name="Li X."/>
            <person name="Salam N."/>
            <person name="Li J.-L."/>
            <person name="Chen Y.-M."/>
            <person name="Yang Z.-W."/>
            <person name="Zhang L.-Y."/>
            <person name="Han M.-X."/>
            <person name="Xiao M."/>
            <person name="Li W.-J."/>
        </authorList>
    </citation>
    <scope>NUCLEOTIDE SEQUENCE [LARGE SCALE GENOMIC DNA]</scope>
    <source>
        <strain evidence="3">KCTC 52945</strain>
    </source>
</reference>